<dbReference type="AlphaFoldDB" id="A0A0F6RCI1"/>
<dbReference type="GO" id="GO:0042953">
    <property type="term" value="P:lipoprotein transport"/>
    <property type="evidence" value="ECO:0007669"/>
    <property type="project" value="InterPro"/>
</dbReference>
<evidence type="ECO:0000259" key="9">
    <source>
        <dbReference type="Pfam" id="PF02687"/>
    </source>
</evidence>
<dbReference type="InterPro" id="IPR051447">
    <property type="entry name" value="Lipoprotein-release_system"/>
</dbReference>
<keyword evidence="6 8" id="KW-1133">Transmembrane helix</keyword>
<feature type="transmembrane region" description="Helical" evidence="8">
    <location>
        <begin position="272"/>
        <end position="296"/>
    </location>
</feature>
<name>A0A0F6RCI1_9GAMM</name>
<comment type="subcellular location">
    <subcellularLocation>
        <location evidence="1">Cell membrane</location>
        <topology evidence="1">Multi-pass membrane protein</topology>
    </subcellularLocation>
</comment>
<dbReference type="RefSeq" id="WP_046561185.1">
    <property type="nucleotide sequence ID" value="NZ_CP010975.1"/>
</dbReference>
<feature type="transmembrane region" description="Helical" evidence="8">
    <location>
        <begin position="26"/>
        <end position="48"/>
    </location>
</feature>
<reference evidence="11 12" key="1">
    <citation type="submission" date="2015-02" db="EMBL/GenBank/DDBJ databases">
        <title>Complete genome sequence of Kangiella geojedonensis strain YCS-5T.</title>
        <authorList>
            <person name="Kim K.M."/>
        </authorList>
    </citation>
    <scope>NUCLEOTIDE SEQUENCE [LARGE SCALE GENOMIC DNA]</scope>
    <source>
        <strain evidence="11 12">YCS-5</strain>
    </source>
</reference>
<dbReference type="KEGG" id="kge:TQ33_1111"/>
<evidence type="ECO:0000256" key="3">
    <source>
        <dbReference type="ARBA" id="ARBA00022448"/>
    </source>
</evidence>
<protein>
    <submittedName>
        <fullName evidence="11">LolC/E family transmembrane protein</fullName>
    </submittedName>
</protein>
<dbReference type="Proteomes" id="UP000034071">
    <property type="component" value="Chromosome"/>
</dbReference>
<dbReference type="PANTHER" id="PTHR30489:SF0">
    <property type="entry name" value="LIPOPROTEIN-RELEASING SYSTEM TRANSMEMBRANE PROTEIN LOLE"/>
    <property type="match status" value="1"/>
</dbReference>
<evidence type="ECO:0000256" key="7">
    <source>
        <dbReference type="ARBA" id="ARBA00023136"/>
    </source>
</evidence>
<accession>A0A0F6RCI1</accession>
<feature type="transmembrane region" description="Helical" evidence="8">
    <location>
        <begin position="316"/>
        <end position="344"/>
    </location>
</feature>
<evidence type="ECO:0000256" key="5">
    <source>
        <dbReference type="ARBA" id="ARBA00022692"/>
    </source>
</evidence>
<keyword evidence="5 8" id="KW-0812">Transmembrane</keyword>
<dbReference type="InterPro" id="IPR003838">
    <property type="entry name" value="ABC3_permease_C"/>
</dbReference>
<dbReference type="Pfam" id="PF02687">
    <property type="entry name" value="FtsX"/>
    <property type="match status" value="1"/>
</dbReference>
<evidence type="ECO:0000313" key="11">
    <source>
        <dbReference type="EMBL" id="AKE52071.1"/>
    </source>
</evidence>
<dbReference type="InterPro" id="IPR025857">
    <property type="entry name" value="MacB_PCD"/>
</dbReference>
<keyword evidence="7 8" id="KW-0472">Membrane</keyword>
<evidence type="ECO:0000256" key="2">
    <source>
        <dbReference type="ARBA" id="ARBA00005236"/>
    </source>
</evidence>
<feature type="domain" description="ABC3 transporter permease C-terminal" evidence="9">
    <location>
        <begin position="275"/>
        <end position="408"/>
    </location>
</feature>
<dbReference type="PANTHER" id="PTHR30489">
    <property type="entry name" value="LIPOPROTEIN-RELEASING SYSTEM TRANSMEMBRANE PROTEIN LOLE"/>
    <property type="match status" value="1"/>
</dbReference>
<dbReference type="HOGENOM" id="CLU_000604_8_1_6"/>
<gene>
    <name evidence="11" type="ORF">TQ33_1111</name>
</gene>
<evidence type="ECO:0000256" key="6">
    <source>
        <dbReference type="ARBA" id="ARBA00022989"/>
    </source>
</evidence>
<keyword evidence="12" id="KW-1185">Reference proteome</keyword>
<dbReference type="InterPro" id="IPR011925">
    <property type="entry name" value="LolCE_TM"/>
</dbReference>
<evidence type="ECO:0000256" key="1">
    <source>
        <dbReference type="ARBA" id="ARBA00004651"/>
    </source>
</evidence>
<dbReference type="GO" id="GO:0044874">
    <property type="term" value="P:lipoprotein localization to outer membrane"/>
    <property type="evidence" value="ECO:0007669"/>
    <property type="project" value="TreeGrafter"/>
</dbReference>
<organism evidence="11 12">
    <name type="scientific">Kangiella geojedonensis</name>
    <dbReference type="NCBI Taxonomy" id="914150"/>
    <lineage>
        <taxon>Bacteria</taxon>
        <taxon>Pseudomonadati</taxon>
        <taxon>Pseudomonadota</taxon>
        <taxon>Gammaproteobacteria</taxon>
        <taxon>Kangiellales</taxon>
        <taxon>Kangiellaceae</taxon>
        <taxon>Kangiella</taxon>
    </lineage>
</organism>
<evidence type="ECO:0000256" key="8">
    <source>
        <dbReference type="SAM" id="Phobius"/>
    </source>
</evidence>
<evidence type="ECO:0000259" key="10">
    <source>
        <dbReference type="Pfam" id="PF12704"/>
    </source>
</evidence>
<proteinExistence type="inferred from homology"/>
<evidence type="ECO:0000256" key="4">
    <source>
        <dbReference type="ARBA" id="ARBA00022475"/>
    </source>
</evidence>
<evidence type="ECO:0000313" key="12">
    <source>
        <dbReference type="Proteomes" id="UP000034071"/>
    </source>
</evidence>
<dbReference type="Pfam" id="PF12704">
    <property type="entry name" value="MacB_PCD"/>
    <property type="match status" value="1"/>
</dbReference>
<dbReference type="NCBIfam" id="TIGR02212">
    <property type="entry name" value="lolCE"/>
    <property type="match status" value="1"/>
</dbReference>
<dbReference type="STRING" id="914150.TQ33_1111"/>
<keyword evidence="4" id="KW-1003">Cell membrane</keyword>
<dbReference type="GO" id="GO:0098797">
    <property type="term" value="C:plasma membrane protein complex"/>
    <property type="evidence" value="ECO:0007669"/>
    <property type="project" value="TreeGrafter"/>
</dbReference>
<feature type="domain" description="MacB-like periplasmic core" evidence="10">
    <location>
        <begin position="27"/>
        <end position="243"/>
    </location>
</feature>
<dbReference type="OrthoDB" id="9808461at2"/>
<comment type="similarity">
    <text evidence="2">Belongs to the ABC-4 integral membrane protein family. LolC/E subfamily.</text>
</comment>
<dbReference type="EMBL" id="CP010975">
    <property type="protein sequence ID" value="AKE52071.1"/>
    <property type="molecule type" value="Genomic_DNA"/>
</dbReference>
<sequence length="415" mass="45974">MRLPFSLFVGLRYTRAKRRDHFISFISLISMIGIALGVMVLITVMSVMNGFERELRDRILGMAPHVLVSGVGSNIEDWQALEEVVLQNPNVIGASPYIQSETMFQHLGSDQFGVVQGVLPEKIGEVTIVKDHMRNGSFDSLADGSFNIILGASLARSLGANVGDKVTSLFLKETRMSIAGIQPRAKRFTVAGIFETKSEADKGMAFVHLNDLAKILRVTDGVSALQLKTQDVMRVHEVSTSLTEQLDYNYFVTNWTRQHQTLFNAIEMEKKIMFILLTFIIAVAAFNIVTSLVMLVNEKQADIAILRTLGASPGSILRIFMTSGIINGLIGTGAGVILGILLALNLPDIINWIEMTFEMSVFPKNVYFVNFLPTELIWDDVYKIALSAFGISVLATLYPSWKASRTQPAEALRYE</sequence>
<keyword evidence="3" id="KW-0813">Transport</keyword>